<dbReference type="Pfam" id="PF01551">
    <property type="entry name" value="Peptidase_M23"/>
    <property type="match status" value="1"/>
</dbReference>
<dbReference type="EMBL" id="OBQD01000002">
    <property type="protein sequence ID" value="SOC35710.1"/>
    <property type="molecule type" value="Genomic_DNA"/>
</dbReference>
<dbReference type="Proteomes" id="UP000219167">
    <property type="component" value="Unassembled WGS sequence"/>
</dbReference>
<name>A0A285U174_9HYPH</name>
<keyword evidence="2" id="KW-0378">Hydrolase</keyword>
<dbReference type="SUPFAM" id="SSF51261">
    <property type="entry name" value="Duplicated hybrid motif"/>
    <property type="match status" value="1"/>
</dbReference>
<dbReference type="Gene3D" id="2.70.70.10">
    <property type="entry name" value="Glucose Permease (Domain IIA)"/>
    <property type="match status" value="1"/>
</dbReference>
<proteinExistence type="predicted"/>
<dbReference type="RefSeq" id="WP_097136167.1">
    <property type="nucleotide sequence ID" value="NZ_OBQD01000002.1"/>
</dbReference>
<evidence type="ECO:0000313" key="2">
    <source>
        <dbReference type="EMBL" id="SOC35710.1"/>
    </source>
</evidence>
<protein>
    <submittedName>
        <fullName evidence="2">Murein DD-endopeptidase MepM/ murein hydrolase activator NlpD</fullName>
    </submittedName>
</protein>
<evidence type="ECO:0000259" key="1">
    <source>
        <dbReference type="Pfam" id="PF01551"/>
    </source>
</evidence>
<reference evidence="2 3" key="1">
    <citation type="submission" date="2017-08" db="EMBL/GenBank/DDBJ databases">
        <authorList>
            <person name="de Groot N.N."/>
        </authorList>
    </citation>
    <scope>NUCLEOTIDE SEQUENCE [LARGE SCALE GENOMIC DNA]</scope>
    <source>
        <strain evidence="2 3">JC85</strain>
    </source>
</reference>
<sequence length="305" mass="33093">MNQHADTADLLAQPVYDFNRLGQHLATFAGANGGSYFAWVKACNKDPAVAARLDAMDPVVAEAALRLGAGLEIVPDAADFRAWLDANAGSWSDLLSPALEQSRLTVLDLGSAGSGLANALAAQDRETAQSLYDALMQASGHEVAIGPWLEKRTIYSTDNYISAFDRNARRNLHLGLDVFVPAGTVLSLPLAGTVVQTMIMNDSLDYGGVLVLEHEWQPGKHFWSLWGHLTHRSARGWKIGDRIAAATAFATVGDFEENGWWIPHLHLQLLRKPYSNYATAPGVGEEMFAAMWPDLFPDPSILVVG</sequence>
<accession>A0A285U174</accession>
<organism evidence="2 3">
    <name type="scientific">Rhizobium subbaraonis</name>
    <dbReference type="NCBI Taxonomy" id="908946"/>
    <lineage>
        <taxon>Bacteria</taxon>
        <taxon>Pseudomonadati</taxon>
        <taxon>Pseudomonadota</taxon>
        <taxon>Alphaproteobacteria</taxon>
        <taxon>Hyphomicrobiales</taxon>
        <taxon>Rhizobiaceae</taxon>
        <taxon>Rhizobium/Agrobacterium group</taxon>
        <taxon>Rhizobium</taxon>
    </lineage>
</organism>
<feature type="domain" description="M23ase beta-sheet core" evidence="1">
    <location>
        <begin position="172"/>
        <end position="271"/>
    </location>
</feature>
<dbReference type="InterPro" id="IPR011055">
    <property type="entry name" value="Dup_hybrid_motif"/>
</dbReference>
<gene>
    <name evidence="2" type="ORF">SAMN05892877_10246</name>
</gene>
<dbReference type="AlphaFoldDB" id="A0A285U174"/>
<keyword evidence="3" id="KW-1185">Reference proteome</keyword>
<evidence type="ECO:0000313" key="3">
    <source>
        <dbReference type="Proteomes" id="UP000219167"/>
    </source>
</evidence>
<dbReference type="GO" id="GO:0016787">
    <property type="term" value="F:hydrolase activity"/>
    <property type="evidence" value="ECO:0007669"/>
    <property type="project" value="UniProtKB-KW"/>
</dbReference>
<dbReference type="InterPro" id="IPR016047">
    <property type="entry name" value="M23ase_b-sheet_dom"/>
</dbReference>